<dbReference type="Proteomes" id="UP001519332">
    <property type="component" value="Unassembled WGS sequence"/>
</dbReference>
<keyword evidence="3" id="KW-1185">Reference proteome</keyword>
<keyword evidence="1" id="KW-0732">Signal</keyword>
<accession>A0ABS4T7C7</accession>
<reference evidence="2 3" key="1">
    <citation type="submission" date="2021-03" db="EMBL/GenBank/DDBJ databases">
        <title>Sequencing the genomes of 1000 actinobacteria strains.</title>
        <authorList>
            <person name="Klenk H.-P."/>
        </authorList>
    </citation>
    <scope>NUCLEOTIDE SEQUENCE [LARGE SCALE GENOMIC DNA]</scope>
    <source>
        <strain evidence="2 3">DSM 46670</strain>
    </source>
</reference>
<dbReference type="Gene3D" id="3.40.630.10">
    <property type="entry name" value="Zn peptidases"/>
    <property type="match status" value="1"/>
</dbReference>
<sequence length="495" mass="52986">MRRTVFALAVLLLNCITPIAQAAPAECPTVVDENAFASQAELQRMNATIAGFGLRTTASAAHRGLINWLERNVERVPGIRVSSRSFQIRRWQPLAGDLTAAGHLFAAHQRIKVAGAIPYTLPTLGSDGQLVYLPSAEPITAANSAGKVVLRDFPAVDRGYTAEPLLNKDLIDAGKAGAAGIIIAFDFPREQVKGYYDPHTGTHYGVPGVFVGVDEAVRLKQLVGSKASISVLAHTDQASTRSLIATLAGQSEERIVFDTNTDGNTWVQENGNAGMLALARYFAKLPLSCRPRTVEFVFATGHLHRPAEGTEFHARELDDQYDSGTVAYAFALEHLGTREYLPVPRENGPGRVLQASGSAEFTGWFAGTTKLAEAATAAVTRHGLDRVAVLPGIDPPDPARVPPQCSFGGLGTHFQSHLIPSMAVISGPWSLWAPSFGRDAIDFARMRKQVLAAGDTVLALANVPREQIAGPYIAYRQARAAGTPTCSHDLPPESS</sequence>
<proteinExistence type="predicted"/>
<dbReference type="Gene3D" id="3.50.30.30">
    <property type="match status" value="1"/>
</dbReference>
<gene>
    <name evidence="2" type="ORF">JOF56_000714</name>
</gene>
<dbReference type="EMBL" id="JAGINW010000001">
    <property type="protein sequence ID" value="MBP2320329.1"/>
    <property type="molecule type" value="Genomic_DNA"/>
</dbReference>
<evidence type="ECO:0000313" key="3">
    <source>
        <dbReference type="Proteomes" id="UP001519332"/>
    </source>
</evidence>
<evidence type="ECO:0000313" key="2">
    <source>
        <dbReference type="EMBL" id="MBP2320329.1"/>
    </source>
</evidence>
<name>A0ABS4T7C7_9PSEU</name>
<dbReference type="RefSeq" id="WP_209634332.1">
    <property type="nucleotide sequence ID" value="NZ_JAGINW010000001.1"/>
</dbReference>
<feature type="signal peptide" evidence="1">
    <location>
        <begin position="1"/>
        <end position="22"/>
    </location>
</feature>
<protein>
    <recommendedName>
        <fullName evidence="4">PA domain-containing protein</fullName>
    </recommendedName>
</protein>
<organism evidence="2 3">
    <name type="scientific">Kibdelosporangium banguiense</name>
    <dbReference type="NCBI Taxonomy" id="1365924"/>
    <lineage>
        <taxon>Bacteria</taxon>
        <taxon>Bacillati</taxon>
        <taxon>Actinomycetota</taxon>
        <taxon>Actinomycetes</taxon>
        <taxon>Pseudonocardiales</taxon>
        <taxon>Pseudonocardiaceae</taxon>
        <taxon>Kibdelosporangium</taxon>
    </lineage>
</organism>
<feature type="chain" id="PRO_5046076685" description="PA domain-containing protein" evidence="1">
    <location>
        <begin position="23"/>
        <end position="495"/>
    </location>
</feature>
<evidence type="ECO:0008006" key="4">
    <source>
        <dbReference type="Google" id="ProtNLM"/>
    </source>
</evidence>
<evidence type="ECO:0000256" key="1">
    <source>
        <dbReference type="SAM" id="SignalP"/>
    </source>
</evidence>
<comment type="caution">
    <text evidence="2">The sequence shown here is derived from an EMBL/GenBank/DDBJ whole genome shotgun (WGS) entry which is preliminary data.</text>
</comment>